<comment type="caution">
    <text evidence="6">The sequence shown here is derived from an EMBL/GenBank/DDBJ whole genome shotgun (WGS) entry which is preliminary data.</text>
</comment>
<dbReference type="InterPro" id="IPR029058">
    <property type="entry name" value="AB_hydrolase_fold"/>
</dbReference>
<dbReference type="Gene3D" id="3.40.50.1820">
    <property type="entry name" value="alpha/beta hydrolase"/>
    <property type="match status" value="1"/>
</dbReference>
<dbReference type="PANTHER" id="PTHR33630">
    <property type="entry name" value="CUTINASE RV1984C-RELATED-RELATED"/>
    <property type="match status" value="1"/>
</dbReference>
<protein>
    <submittedName>
        <fullName evidence="6">Cutinase family protein</fullName>
    </submittedName>
</protein>
<evidence type="ECO:0000256" key="1">
    <source>
        <dbReference type="ARBA" id="ARBA00007534"/>
    </source>
</evidence>
<evidence type="ECO:0000256" key="2">
    <source>
        <dbReference type="ARBA" id="ARBA00022487"/>
    </source>
</evidence>
<sequence length="489" mass="50308">MRLLPAVRELHTSPPADDGLRRPTVGRSVSLLTVGAAALSMIAAPGAAIADTSAGNSVTSFNLFIPGTWETDETADPHRATGALRPIAERIRRDHGDAAQIYFLPYIARAFDNGESYGASKASALDNAAQVLRDVIEHHPAVKVTITGYSQGADAAGDLASAIGNRLGPVSPDQVLAVALLADPRAGTQGATIVGPRADGIGIADPRPDGMGSLAGRVSSICAPADLYCSIDKKHNPFLGQLGSVLGKTPDQAAAAVHRAAGAATTLASLDLTGIADGLGRLPGLIADGDLAAAHATATTLNSDLRPLVTLAASVDFTEVSATLALIPDDTGFTKAMALVAAGLAHIDIERVADLVGRIQELTWVAAAEFGRRAGAKSVPVTAEPRAELRRLGRELVAVSRGIVTAKAQSGNGVDAVSEDFRSSAVAVTRIVSKYAIADPATLITDAISAGSFYRSESHVSYQSFVVDAAGHDAIEWLGSWLSTSISRS</sequence>
<keyword evidence="4" id="KW-1015">Disulfide bond</keyword>
<evidence type="ECO:0000256" key="3">
    <source>
        <dbReference type="ARBA" id="ARBA00022801"/>
    </source>
</evidence>
<proteinExistence type="inferred from homology"/>
<dbReference type="SMART" id="SM01110">
    <property type="entry name" value="Cutinase"/>
    <property type="match status" value="1"/>
</dbReference>
<gene>
    <name evidence="6" type="ORF">V1Y59_09420</name>
</gene>
<dbReference type="RefSeq" id="WP_330504562.1">
    <property type="nucleotide sequence ID" value="NZ_JAZDUE010000006.1"/>
</dbReference>
<accession>A0ABU7MSJ6</accession>
<dbReference type="PANTHER" id="PTHR33630:SF9">
    <property type="entry name" value="CUTINASE 4"/>
    <property type="match status" value="1"/>
</dbReference>
<evidence type="ECO:0000256" key="4">
    <source>
        <dbReference type="ARBA" id="ARBA00023157"/>
    </source>
</evidence>
<dbReference type="EMBL" id="JAZDUE010000006">
    <property type="protein sequence ID" value="MEE4023293.1"/>
    <property type="molecule type" value="Genomic_DNA"/>
</dbReference>
<evidence type="ECO:0000313" key="6">
    <source>
        <dbReference type="EMBL" id="MEE4023293.1"/>
    </source>
</evidence>
<evidence type="ECO:0000256" key="5">
    <source>
        <dbReference type="SAM" id="MobiDB-lite"/>
    </source>
</evidence>
<organism evidence="6 7">
    <name type="scientific">Gordonia prachuapensis</name>
    <dbReference type="NCBI Taxonomy" id="3115651"/>
    <lineage>
        <taxon>Bacteria</taxon>
        <taxon>Bacillati</taxon>
        <taxon>Actinomycetota</taxon>
        <taxon>Actinomycetes</taxon>
        <taxon>Mycobacteriales</taxon>
        <taxon>Gordoniaceae</taxon>
        <taxon>Gordonia</taxon>
    </lineage>
</organism>
<dbReference type="SUPFAM" id="SSF53474">
    <property type="entry name" value="alpha/beta-Hydrolases"/>
    <property type="match status" value="1"/>
</dbReference>
<dbReference type="InterPro" id="IPR000675">
    <property type="entry name" value="Cutinase/axe"/>
</dbReference>
<dbReference type="Proteomes" id="UP001335729">
    <property type="component" value="Unassembled WGS sequence"/>
</dbReference>
<feature type="region of interest" description="Disordered" evidence="5">
    <location>
        <begin position="1"/>
        <end position="22"/>
    </location>
</feature>
<comment type="similarity">
    <text evidence="1">Belongs to the cutinase family.</text>
</comment>
<keyword evidence="7" id="KW-1185">Reference proteome</keyword>
<evidence type="ECO:0000313" key="7">
    <source>
        <dbReference type="Proteomes" id="UP001335729"/>
    </source>
</evidence>
<keyword evidence="2" id="KW-0719">Serine esterase</keyword>
<name>A0ABU7MSJ6_9ACTN</name>
<dbReference type="Pfam" id="PF01083">
    <property type="entry name" value="Cutinase"/>
    <property type="match status" value="1"/>
</dbReference>
<reference evidence="6 7" key="1">
    <citation type="submission" date="2024-01" db="EMBL/GenBank/DDBJ databases">
        <title>Draft genome sequence of Gordonia sp. PKS22-38.</title>
        <authorList>
            <person name="Suphannarot A."/>
            <person name="Mingma R."/>
        </authorList>
    </citation>
    <scope>NUCLEOTIDE SEQUENCE [LARGE SCALE GENOMIC DNA]</scope>
    <source>
        <strain evidence="6 7">PKS22-38</strain>
    </source>
</reference>
<keyword evidence="3" id="KW-0378">Hydrolase</keyword>